<protein>
    <submittedName>
        <fullName evidence="1">Uncharacterized protein</fullName>
    </submittedName>
</protein>
<gene>
    <name evidence="1" type="ORF">UFOVP907_40</name>
</gene>
<evidence type="ECO:0000313" key="1">
    <source>
        <dbReference type="EMBL" id="CAB4169989.1"/>
    </source>
</evidence>
<name>A0A6J5PDR9_9CAUD</name>
<reference evidence="1" key="1">
    <citation type="submission" date="2020-05" db="EMBL/GenBank/DDBJ databases">
        <authorList>
            <person name="Chiriac C."/>
            <person name="Salcher M."/>
            <person name="Ghai R."/>
            <person name="Kavagutti S V."/>
        </authorList>
    </citation>
    <scope>NUCLEOTIDE SEQUENCE</scope>
</reference>
<sequence>MFYRSETPMEIGHRFTDMRHIWRVTEVYEPNMFCKEYIIRCVIVRYIG</sequence>
<organism evidence="1">
    <name type="scientific">uncultured Caudovirales phage</name>
    <dbReference type="NCBI Taxonomy" id="2100421"/>
    <lineage>
        <taxon>Viruses</taxon>
        <taxon>Duplodnaviria</taxon>
        <taxon>Heunggongvirae</taxon>
        <taxon>Uroviricota</taxon>
        <taxon>Caudoviricetes</taxon>
        <taxon>Peduoviridae</taxon>
        <taxon>Maltschvirus</taxon>
        <taxon>Maltschvirus maltsch</taxon>
    </lineage>
</organism>
<proteinExistence type="predicted"/>
<dbReference type="EMBL" id="LR796857">
    <property type="protein sequence ID" value="CAB4169989.1"/>
    <property type="molecule type" value="Genomic_DNA"/>
</dbReference>
<accession>A0A6J5PDR9</accession>